<feature type="compositionally biased region" description="Basic and acidic residues" evidence="1">
    <location>
        <begin position="266"/>
        <end position="275"/>
    </location>
</feature>
<dbReference type="InterPro" id="IPR039931">
    <property type="entry name" value="EEIG1/2-like"/>
</dbReference>
<name>A0A9P4MBD4_9PEZI</name>
<gene>
    <name evidence="3" type="ORF">NA57DRAFT_72719</name>
</gene>
<dbReference type="InterPro" id="IPR019448">
    <property type="entry name" value="NT-C2"/>
</dbReference>
<evidence type="ECO:0000313" key="4">
    <source>
        <dbReference type="Proteomes" id="UP000799772"/>
    </source>
</evidence>
<evidence type="ECO:0000259" key="2">
    <source>
        <dbReference type="PROSITE" id="PS51840"/>
    </source>
</evidence>
<proteinExistence type="predicted"/>
<reference evidence="3" key="1">
    <citation type="journal article" date="2020" name="Stud. Mycol.">
        <title>101 Dothideomycetes genomes: a test case for predicting lifestyles and emergence of pathogens.</title>
        <authorList>
            <person name="Haridas S."/>
            <person name="Albert R."/>
            <person name="Binder M."/>
            <person name="Bloem J."/>
            <person name="Labutti K."/>
            <person name="Salamov A."/>
            <person name="Andreopoulos B."/>
            <person name="Baker S."/>
            <person name="Barry K."/>
            <person name="Bills G."/>
            <person name="Bluhm B."/>
            <person name="Cannon C."/>
            <person name="Castanera R."/>
            <person name="Culley D."/>
            <person name="Daum C."/>
            <person name="Ezra D."/>
            <person name="Gonzalez J."/>
            <person name="Henrissat B."/>
            <person name="Kuo A."/>
            <person name="Liang C."/>
            <person name="Lipzen A."/>
            <person name="Lutzoni F."/>
            <person name="Magnuson J."/>
            <person name="Mondo S."/>
            <person name="Nolan M."/>
            <person name="Ohm R."/>
            <person name="Pangilinan J."/>
            <person name="Park H.-J."/>
            <person name="Ramirez L."/>
            <person name="Alfaro M."/>
            <person name="Sun H."/>
            <person name="Tritt A."/>
            <person name="Yoshinaga Y."/>
            <person name="Zwiers L.-H."/>
            <person name="Turgeon B."/>
            <person name="Goodwin S."/>
            <person name="Spatafora J."/>
            <person name="Crous P."/>
            <person name="Grigoriev I."/>
        </authorList>
    </citation>
    <scope>NUCLEOTIDE SEQUENCE</scope>
    <source>
        <strain evidence="3">CBS 133067</strain>
    </source>
</reference>
<accession>A0A9P4MBD4</accession>
<keyword evidence="4" id="KW-1185">Reference proteome</keyword>
<comment type="caution">
    <text evidence="3">The sequence shown here is derived from an EMBL/GenBank/DDBJ whole genome shotgun (WGS) entry which is preliminary data.</text>
</comment>
<dbReference type="Proteomes" id="UP000799772">
    <property type="component" value="Unassembled WGS sequence"/>
</dbReference>
<feature type="region of interest" description="Disordered" evidence="1">
    <location>
        <begin position="251"/>
        <end position="354"/>
    </location>
</feature>
<dbReference type="OrthoDB" id="3365224at2759"/>
<evidence type="ECO:0000313" key="3">
    <source>
        <dbReference type="EMBL" id="KAF2101277.1"/>
    </source>
</evidence>
<dbReference type="PROSITE" id="PS51840">
    <property type="entry name" value="C2_NT"/>
    <property type="match status" value="1"/>
</dbReference>
<feature type="region of interest" description="Disordered" evidence="1">
    <location>
        <begin position="179"/>
        <end position="199"/>
    </location>
</feature>
<dbReference type="PANTHER" id="PTHR21456:SF1">
    <property type="entry name" value="C2 NT-TYPE DOMAIN-CONTAINING PROTEIN"/>
    <property type="match status" value="1"/>
</dbReference>
<feature type="domain" description="C2 NT-type" evidence="2">
    <location>
        <begin position="4"/>
        <end position="150"/>
    </location>
</feature>
<protein>
    <recommendedName>
        <fullName evidence="2">C2 NT-type domain-containing protein</fullName>
    </recommendedName>
</protein>
<organism evidence="3 4">
    <name type="scientific">Rhizodiscina lignyota</name>
    <dbReference type="NCBI Taxonomy" id="1504668"/>
    <lineage>
        <taxon>Eukaryota</taxon>
        <taxon>Fungi</taxon>
        <taxon>Dikarya</taxon>
        <taxon>Ascomycota</taxon>
        <taxon>Pezizomycotina</taxon>
        <taxon>Dothideomycetes</taxon>
        <taxon>Pleosporomycetidae</taxon>
        <taxon>Aulographales</taxon>
        <taxon>Rhizodiscinaceae</taxon>
        <taxon>Rhizodiscina</taxon>
    </lineage>
</organism>
<dbReference type="PANTHER" id="PTHR21456">
    <property type="entry name" value="FAMILY WITH SEQUENCE SIMILARITY 102"/>
    <property type="match status" value="1"/>
</dbReference>
<dbReference type="AlphaFoldDB" id="A0A9P4MBD4"/>
<sequence>MQNAFVPKARRPKFDLHLKIIDLNNVPLVSGSSFVKWHLPHSTAAEHRGRTAKCSIKEHKVVYDYDIHVPIRLTVDKNNMLQETYITFEVVQEYGAGAKDQRVVLGYMKLNLAEYVEPSETEGEEAVCRRYLMQDSKINSTLKVTLFMKQLEGDRNFIAPPLKTAPVFGNIAGIMAGEQGESDDVGHIPSLSSKSRENGEMQDLYRRTLAADLTSFDAGELRADLAIEDIFAGGDGWGNKEQSDVQDADMTLKPTLGDENGGSSDTDSRLTDQSKRNMQFFQSAGHRKTHSREGHIHLPPPTSRPGTAHGRGSLDQQARQMEVEAKKMRNKPQQEVDEFDVREDLKSWRLPAVT</sequence>
<dbReference type="Pfam" id="PF10358">
    <property type="entry name" value="NT-C2"/>
    <property type="match status" value="1"/>
</dbReference>
<dbReference type="EMBL" id="ML978123">
    <property type="protein sequence ID" value="KAF2101277.1"/>
    <property type="molecule type" value="Genomic_DNA"/>
</dbReference>
<evidence type="ECO:0000256" key="1">
    <source>
        <dbReference type="SAM" id="MobiDB-lite"/>
    </source>
</evidence>